<evidence type="ECO:0000259" key="6">
    <source>
        <dbReference type="SMART" id="SM00983"/>
    </source>
</evidence>
<evidence type="ECO:0000256" key="2">
    <source>
        <dbReference type="ARBA" id="ARBA00022741"/>
    </source>
</evidence>
<accession>A0ABV1KP51</accession>
<dbReference type="Pfam" id="PF04263">
    <property type="entry name" value="TPK_catalytic"/>
    <property type="match status" value="1"/>
</dbReference>
<gene>
    <name evidence="7" type="ORF">QJS35_04850</name>
</gene>
<dbReference type="GO" id="GO:0004788">
    <property type="term" value="F:thiamine diphosphokinase activity"/>
    <property type="evidence" value="ECO:0007669"/>
    <property type="project" value="UniProtKB-EC"/>
</dbReference>
<dbReference type="PANTHER" id="PTHR41299">
    <property type="entry name" value="THIAMINE PYROPHOSPHOKINASE"/>
    <property type="match status" value="1"/>
</dbReference>
<dbReference type="PANTHER" id="PTHR41299:SF1">
    <property type="entry name" value="THIAMINE PYROPHOSPHOKINASE"/>
    <property type="match status" value="1"/>
</dbReference>
<proteinExistence type="predicted"/>
<dbReference type="InterPro" id="IPR053149">
    <property type="entry name" value="TPK"/>
</dbReference>
<dbReference type="RefSeq" id="WP_232183516.1">
    <property type="nucleotide sequence ID" value="NZ_JAIOAP010000002.1"/>
</dbReference>
<dbReference type="InterPro" id="IPR036371">
    <property type="entry name" value="TPK_B1-bd_sf"/>
</dbReference>
<dbReference type="InterPro" id="IPR006282">
    <property type="entry name" value="Thi_PPkinase"/>
</dbReference>
<dbReference type="EC" id="2.7.6.2" evidence="5"/>
<keyword evidence="2" id="KW-0547">Nucleotide-binding</keyword>
<dbReference type="NCBIfam" id="TIGR01378">
    <property type="entry name" value="thi_PPkinase"/>
    <property type="match status" value="1"/>
</dbReference>
<dbReference type="CDD" id="cd07995">
    <property type="entry name" value="TPK"/>
    <property type="match status" value="1"/>
</dbReference>
<evidence type="ECO:0000256" key="3">
    <source>
        <dbReference type="ARBA" id="ARBA00022777"/>
    </source>
</evidence>
<sequence>MTDHSHTRALIFTGGNLGQWAFDYMSSHDYIIGADRGAYFLIHHGHTPHLALGDFDSVLPEQMELISSRSGELLSCDAVNKDWTDTELAFREAVKRGFKEILLLGALGTRFDHGLGNVHLLRQAYEQHCSLTLIDENNEISLCTDSIQLNASARFPYTSLLPLSLEVTGVTLHGFRYPLNDATLKLGWSLGISNIIEEPQGTITISSGLLLVIRSRD</sequence>
<dbReference type="InterPro" id="IPR007371">
    <property type="entry name" value="TPK_catalytic"/>
</dbReference>
<dbReference type="Pfam" id="PF04265">
    <property type="entry name" value="TPK_B1_binding"/>
    <property type="match status" value="1"/>
</dbReference>
<dbReference type="InterPro" id="IPR036759">
    <property type="entry name" value="TPK_catalytic_sf"/>
</dbReference>
<dbReference type="InterPro" id="IPR007373">
    <property type="entry name" value="Thiamin_PyroPKinase_B1-bd"/>
</dbReference>
<feature type="domain" description="Thiamin pyrophosphokinase thiamin-binding" evidence="6">
    <location>
        <begin position="145"/>
        <end position="211"/>
    </location>
</feature>
<evidence type="ECO:0000256" key="4">
    <source>
        <dbReference type="ARBA" id="ARBA00022840"/>
    </source>
</evidence>
<dbReference type="SMART" id="SM00983">
    <property type="entry name" value="TPK_B1_binding"/>
    <property type="match status" value="1"/>
</dbReference>
<name>A0ABV1KP51_9BACL</name>
<evidence type="ECO:0000313" key="8">
    <source>
        <dbReference type="Proteomes" id="UP001493487"/>
    </source>
</evidence>
<comment type="caution">
    <text evidence="7">The sequence shown here is derived from an EMBL/GenBank/DDBJ whole genome shotgun (WGS) entry which is preliminary data.</text>
</comment>
<organism evidence="7 8">
    <name type="scientific">Cohnella silvisoli</name>
    <dbReference type="NCBI Taxonomy" id="2873699"/>
    <lineage>
        <taxon>Bacteria</taxon>
        <taxon>Bacillati</taxon>
        <taxon>Bacillota</taxon>
        <taxon>Bacilli</taxon>
        <taxon>Bacillales</taxon>
        <taxon>Paenibacillaceae</taxon>
        <taxon>Cohnella</taxon>
    </lineage>
</organism>
<dbReference type="Gene3D" id="3.40.50.10240">
    <property type="entry name" value="Thiamin pyrophosphokinase, catalytic domain"/>
    <property type="match status" value="1"/>
</dbReference>
<reference evidence="7 8" key="1">
    <citation type="journal article" date="2023" name="Genome Announc.">
        <title>Pan-Genome Analyses of the Genus Cohnella and Proposal of the Novel Species Cohnella silvisoli sp. nov., Isolated from Forest Soil.</title>
        <authorList>
            <person name="Wang C."/>
            <person name="Mao L."/>
            <person name="Bao G."/>
            <person name="Zhu H."/>
        </authorList>
    </citation>
    <scope>NUCLEOTIDE SEQUENCE [LARGE SCALE GENOMIC DNA]</scope>
    <source>
        <strain evidence="7 8">NL03-T5-1</strain>
    </source>
</reference>
<keyword evidence="4" id="KW-0067">ATP-binding</keyword>
<evidence type="ECO:0000256" key="1">
    <source>
        <dbReference type="ARBA" id="ARBA00022679"/>
    </source>
</evidence>
<dbReference type="EMBL" id="JASKHM010000002">
    <property type="protein sequence ID" value="MEQ4481720.1"/>
    <property type="molecule type" value="Genomic_DNA"/>
</dbReference>
<keyword evidence="3" id="KW-0418">Kinase</keyword>
<keyword evidence="8" id="KW-1185">Reference proteome</keyword>
<evidence type="ECO:0000256" key="5">
    <source>
        <dbReference type="NCBIfam" id="TIGR01378"/>
    </source>
</evidence>
<dbReference type="SUPFAM" id="SSF63862">
    <property type="entry name" value="Thiamin pyrophosphokinase, substrate-binding domain"/>
    <property type="match status" value="1"/>
</dbReference>
<evidence type="ECO:0000313" key="7">
    <source>
        <dbReference type="EMBL" id="MEQ4481720.1"/>
    </source>
</evidence>
<dbReference type="SUPFAM" id="SSF63999">
    <property type="entry name" value="Thiamin pyrophosphokinase, catalytic domain"/>
    <property type="match status" value="1"/>
</dbReference>
<protein>
    <recommendedName>
        <fullName evidence="5">Thiamine diphosphokinase</fullName>
        <ecNumber evidence="5">2.7.6.2</ecNumber>
    </recommendedName>
</protein>
<dbReference type="Proteomes" id="UP001493487">
    <property type="component" value="Unassembled WGS sequence"/>
</dbReference>
<keyword evidence="1 7" id="KW-0808">Transferase</keyword>